<dbReference type="SUPFAM" id="SSF57850">
    <property type="entry name" value="RING/U-box"/>
    <property type="match status" value="1"/>
</dbReference>
<evidence type="ECO:0000313" key="7">
    <source>
        <dbReference type="EMBL" id="KPU80445.1"/>
    </source>
</evidence>
<feature type="compositionally biased region" description="Polar residues" evidence="5">
    <location>
        <begin position="1"/>
        <end position="26"/>
    </location>
</feature>
<feature type="compositionally biased region" description="Polar residues" evidence="5">
    <location>
        <begin position="80"/>
        <end position="92"/>
    </location>
</feature>
<dbReference type="KEGG" id="dan:26514516"/>
<dbReference type="STRING" id="7217.A0A0P8YNU8"/>
<sequence>MSENSNNEPTESTTRQNPGDTRNSLQVIAIVQGVNEAGTPTGNEENRPEAPPPVPTTCTTCGSRTIDPSVVNVLRNCNALPNDSNEGNNLSIYFSRPNQPPTGESPSGGQPASVPPIEININVSYMAPITVGIASSPGGQVSTPNARPVPALVPLSSSNRNPNSVYVHIQNGSTAASTPAPTSGETYLPTNCETLVRCSICFRPANINHPRVTTCGHVFCGPCLEHALRLRFNCPICGMLQEYRQTLPIFL</sequence>
<dbReference type="InterPro" id="IPR013083">
    <property type="entry name" value="Znf_RING/FYVE/PHD"/>
</dbReference>
<dbReference type="SMART" id="SM00184">
    <property type="entry name" value="RING"/>
    <property type="match status" value="1"/>
</dbReference>
<dbReference type="PANTHER" id="PTHR23041">
    <property type="entry name" value="RING FINGER DOMAIN-CONTAINING"/>
    <property type="match status" value="1"/>
</dbReference>
<dbReference type="GO" id="GO:0008270">
    <property type="term" value="F:zinc ion binding"/>
    <property type="evidence" value="ECO:0007669"/>
    <property type="project" value="UniProtKB-KW"/>
</dbReference>
<keyword evidence="2 4" id="KW-0863">Zinc-finger</keyword>
<dbReference type="Pfam" id="PF14634">
    <property type="entry name" value="zf-RING_5"/>
    <property type="match status" value="1"/>
</dbReference>
<keyword evidence="3" id="KW-0862">Zinc</keyword>
<evidence type="ECO:0000259" key="6">
    <source>
        <dbReference type="PROSITE" id="PS50089"/>
    </source>
</evidence>
<dbReference type="PANTHER" id="PTHR23041:SF78">
    <property type="entry name" value="E3 UBIQUITIN-PROTEIN LIGASE RNF4"/>
    <property type="match status" value="1"/>
</dbReference>
<evidence type="ECO:0000256" key="1">
    <source>
        <dbReference type="ARBA" id="ARBA00022723"/>
    </source>
</evidence>
<evidence type="ECO:0000256" key="5">
    <source>
        <dbReference type="SAM" id="MobiDB-lite"/>
    </source>
</evidence>
<dbReference type="GeneID" id="26514516"/>
<dbReference type="InterPro" id="IPR017907">
    <property type="entry name" value="Znf_RING_CS"/>
</dbReference>
<dbReference type="SMR" id="A0A0P8YNU8"/>
<dbReference type="EMBL" id="CH902617">
    <property type="protein sequence ID" value="KPU80445.1"/>
    <property type="molecule type" value="Genomic_DNA"/>
</dbReference>
<evidence type="ECO:0000256" key="3">
    <source>
        <dbReference type="ARBA" id="ARBA00022833"/>
    </source>
</evidence>
<feature type="region of interest" description="Disordered" evidence="5">
    <location>
        <begin position="80"/>
        <end position="115"/>
    </location>
</feature>
<name>A0A0P8YNU8_DROAN</name>
<dbReference type="Gene3D" id="3.30.40.10">
    <property type="entry name" value="Zinc/RING finger domain, C3HC4 (zinc finger)"/>
    <property type="match status" value="1"/>
</dbReference>
<keyword evidence="1" id="KW-0479">Metal-binding</keyword>
<feature type="domain" description="RING-type" evidence="6">
    <location>
        <begin position="198"/>
        <end position="237"/>
    </location>
</feature>
<dbReference type="GO" id="GO:0045944">
    <property type="term" value="P:positive regulation of transcription by RNA polymerase II"/>
    <property type="evidence" value="ECO:0007669"/>
    <property type="project" value="TreeGrafter"/>
</dbReference>
<gene>
    <name evidence="7" type="primary">Dana\GF27107</name>
    <name evidence="7" type="ORF">GF27107</name>
</gene>
<protein>
    <recommendedName>
        <fullName evidence="6">RING-type domain-containing protein</fullName>
    </recommendedName>
</protein>
<dbReference type="Proteomes" id="UP000007801">
    <property type="component" value="Unassembled WGS sequence"/>
</dbReference>
<dbReference type="OrthoDB" id="7869874at2759"/>
<evidence type="ECO:0000256" key="4">
    <source>
        <dbReference type="PROSITE-ProRule" id="PRU00175"/>
    </source>
</evidence>
<proteinExistence type="predicted"/>
<organism evidence="7 8">
    <name type="scientific">Drosophila ananassae</name>
    <name type="common">Fruit fly</name>
    <dbReference type="NCBI Taxonomy" id="7217"/>
    <lineage>
        <taxon>Eukaryota</taxon>
        <taxon>Metazoa</taxon>
        <taxon>Ecdysozoa</taxon>
        <taxon>Arthropoda</taxon>
        <taxon>Hexapoda</taxon>
        <taxon>Insecta</taxon>
        <taxon>Pterygota</taxon>
        <taxon>Neoptera</taxon>
        <taxon>Endopterygota</taxon>
        <taxon>Diptera</taxon>
        <taxon>Brachycera</taxon>
        <taxon>Muscomorpha</taxon>
        <taxon>Ephydroidea</taxon>
        <taxon>Drosophilidae</taxon>
        <taxon>Drosophila</taxon>
        <taxon>Sophophora</taxon>
    </lineage>
</organism>
<accession>A0A0P8YNU8</accession>
<evidence type="ECO:0000313" key="8">
    <source>
        <dbReference type="Proteomes" id="UP000007801"/>
    </source>
</evidence>
<dbReference type="InterPro" id="IPR047134">
    <property type="entry name" value="RNF4"/>
</dbReference>
<dbReference type="PROSITE" id="PS00518">
    <property type="entry name" value="ZF_RING_1"/>
    <property type="match status" value="1"/>
</dbReference>
<feature type="region of interest" description="Disordered" evidence="5">
    <location>
        <begin position="1"/>
        <end position="57"/>
    </location>
</feature>
<dbReference type="InterPro" id="IPR001841">
    <property type="entry name" value="Znf_RING"/>
</dbReference>
<evidence type="ECO:0000256" key="2">
    <source>
        <dbReference type="ARBA" id="ARBA00022771"/>
    </source>
</evidence>
<reference evidence="7 8" key="1">
    <citation type="journal article" date="2007" name="Nature">
        <title>Evolution of genes and genomes on the Drosophila phylogeny.</title>
        <authorList>
            <consortium name="Drosophila 12 Genomes Consortium"/>
            <person name="Clark A.G."/>
            <person name="Eisen M.B."/>
            <person name="Smith D.R."/>
            <person name="Bergman C.M."/>
            <person name="Oliver B."/>
            <person name="Markow T.A."/>
            <person name="Kaufman T.C."/>
            <person name="Kellis M."/>
            <person name="Gelbart W."/>
            <person name="Iyer V.N."/>
            <person name="Pollard D.A."/>
            <person name="Sackton T.B."/>
            <person name="Larracuente A.M."/>
            <person name="Singh N.D."/>
            <person name="Abad J.P."/>
            <person name="Abt D.N."/>
            <person name="Adryan B."/>
            <person name="Aguade M."/>
            <person name="Akashi H."/>
            <person name="Anderson W.W."/>
            <person name="Aquadro C.F."/>
            <person name="Ardell D.H."/>
            <person name="Arguello R."/>
            <person name="Artieri C.G."/>
            <person name="Barbash D.A."/>
            <person name="Barker D."/>
            <person name="Barsanti P."/>
            <person name="Batterham P."/>
            <person name="Batzoglou S."/>
            <person name="Begun D."/>
            <person name="Bhutkar A."/>
            <person name="Blanco E."/>
            <person name="Bosak S.A."/>
            <person name="Bradley R.K."/>
            <person name="Brand A.D."/>
            <person name="Brent M.R."/>
            <person name="Brooks A.N."/>
            <person name="Brown R.H."/>
            <person name="Butlin R.K."/>
            <person name="Caggese C."/>
            <person name="Calvi B.R."/>
            <person name="Bernardo de Carvalho A."/>
            <person name="Caspi A."/>
            <person name="Castrezana S."/>
            <person name="Celniker S.E."/>
            <person name="Chang J.L."/>
            <person name="Chapple C."/>
            <person name="Chatterji S."/>
            <person name="Chinwalla A."/>
            <person name="Civetta A."/>
            <person name="Clifton S.W."/>
            <person name="Comeron J.M."/>
            <person name="Costello J.C."/>
            <person name="Coyne J.A."/>
            <person name="Daub J."/>
            <person name="David R.G."/>
            <person name="Delcher A.L."/>
            <person name="Delehaunty K."/>
            <person name="Do C.B."/>
            <person name="Ebling H."/>
            <person name="Edwards K."/>
            <person name="Eickbush T."/>
            <person name="Evans J.D."/>
            <person name="Filipski A."/>
            <person name="Findeiss S."/>
            <person name="Freyhult E."/>
            <person name="Fulton L."/>
            <person name="Fulton R."/>
            <person name="Garcia A.C."/>
            <person name="Gardiner A."/>
            <person name="Garfield D.A."/>
            <person name="Garvin B.E."/>
            <person name="Gibson G."/>
            <person name="Gilbert D."/>
            <person name="Gnerre S."/>
            <person name="Godfrey J."/>
            <person name="Good R."/>
            <person name="Gotea V."/>
            <person name="Gravely B."/>
            <person name="Greenberg A.J."/>
            <person name="Griffiths-Jones S."/>
            <person name="Gross S."/>
            <person name="Guigo R."/>
            <person name="Gustafson E.A."/>
            <person name="Haerty W."/>
            <person name="Hahn M.W."/>
            <person name="Halligan D.L."/>
            <person name="Halpern A.L."/>
            <person name="Halter G.M."/>
            <person name="Han M.V."/>
            <person name="Heger A."/>
            <person name="Hillier L."/>
            <person name="Hinrichs A.S."/>
            <person name="Holmes I."/>
            <person name="Hoskins R.A."/>
            <person name="Hubisz M.J."/>
            <person name="Hultmark D."/>
            <person name="Huntley M.A."/>
            <person name="Jaffe D.B."/>
            <person name="Jagadeeshan S."/>
            <person name="Jeck W.R."/>
            <person name="Johnson J."/>
            <person name="Jones C.D."/>
            <person name="Jordan W.C."/>
            <person name="Karpen G.H."/>
            <person name="Kataoka E."/>
            <person name="Keightley P.D."/>
            <person name="Kheradpour P."/>
            <person name="Kirkness E.F."/>
            <person name="Koerich L.B."/>
            <person name="Kristiansen K."/>
            <person name="Kudrna D."/>
            <person name="Kulathinal R.J."/>
            <person name="Kumar S."/>
            <person name="Kwok R."/>
            <person name="Lander E."/>
            <person name="Langley C.H."/>
            <person name="Lapoint R."/>
            <person name="Lazzaro B.P."/>
            <person name="Lee S.J."/>
            <person name="Levesque L."/>
            <person name="Li R."/>
            <person name="Lin C.F."/>
            <person name="Lin M.F."/>
            <person name="Lindblad-Toh K."/>
            <person name="Llopart A."/>
            <person name="Long M."/>
            <person name="Low L."/>
            <person name="Lozovsky E."/>
            <person name="Lu J."/>
            <person name="Luo M."/>
            <person name="Machado C.A."/>
            <person name="Makalowski W."/>
            <person name="Marzo M."/>
            <person name="Matsuda M."/>
            <person name="Matzkin L."/>
            <person name="McAllister B."/>
            <person name="McBride C.S."/>
            <person name="McKernan B."/>
            <person name="McKernan K."/>
            <person name="Mendez-Lago M."/>
            <person name="Minx P."/>
            <person name="Mollenhauer M.U."/>
            <person name="Montooth K."/>
            <person name="Mount S.M."/>
            <person name="Mu X."/>
            <person name="Myers E."/>
            <person name="Negre B."/>
            <person name="Newfeld S."/>
            <person name="Nielsen R."/>
            <person name="Noor M.A."/>
            <person name="O'Grady P."/>
            <person name="Pachter L."/>
            <person name="Papaceit M."/>
            <person name="Parisi M.J."/>
            <person name="Parisi M."/>
            <person name="Parts L."/>
            <person name="Pedersen J.S."/>
            <person name="Pesole G."/>
            <person name="Phillippy A.M."/>
            <person name="Ponting C.P."/>
            <person name="Pop M."/>
            <person name="Porcelli D."/>
            <person name="Powell J.R."/>
            <person name="Prohaska S."/>
            <person name="Pruitt K."/>
            <person name="Puig M."/>
            <person name="Quesneville H."/>
            <person name="Ram K.R."/>
            <person name="Rand D."/>
            <person name="Rasmussen M.D."/>
            <person name="Reed L.K."/>
            <person name="Reenan R."/>
            <person name="Reily A."/>
            <person name="Remington K.A."/>
            <person name="Rieger T.T."/>
            <person name="Ritchie M.G."/>
            <person name="Robin C."/>
            <person name="Rogers Y.H."/>
            <person name="Rohde C."/>
            <person name="Rozas J."/>
            <person name="Rubenfield M.J."/>
            <person name="Ruiz A."/>
            <person name="Russo S."/>
            <person name="Salzberg S.L."/>
            <person name="Sanchez-Gracia A."/>
            <person name="Saranga D.J."/>
            <person name="Sato H."/>
            <person name="Schaeffer S.W."/>
            <person name="Schatz M.C."/>
            <person name="Schlenke T."/>
            <person name="Schwartz R."/>
            <person name="Segarra C."/>
            <person name="Singh R.S."/>
            <person name="Sirot L."/>
            <person name="Sirota M."/>
            <person name="Sisneros N.B."/>
            <person name="Smith C.D."/>
            <person name="Smith T.F."/>
            <person name="Spieth J."/>
            <person name="Stage D.E."/>
            <person name="Stark A."/>
            <person name="Stephan W."/>
            <person name="Strausberg R.L."/>
            <person name="Strempel S."/>
            <person name="Sturgill D."/>
            <person name="Sutton G."/>
            <person name="Sutton G.G."/>
            <person name="Tao W."/>
            <person name="Teichmann S."/>
            <person name="Tobari Y.N."/>
            <person name="Tomimura Y."/>
            <person name="Tsolas J.M."/>
            <person name="Valente V.L."/>
            <person name="Venter E."/>
            <person name="Venter J.C."/>
            <person name="Vicario S."/>
            <person name="Vieira F.G."/>
            <person name="Vilella A.J."/>
            <person name="Villasante A."/>
            <person name="Walenz B."/>
            <person name="Wang J."/>
            <person name="Wasserman M."/>
            <person name="Watts T."/>
            <person name="Wilson D."/>
            <person name="Wilson R.K."/>
            <person name="Wing R.A."/>
            <person name="Wolfner M.F."/>
            <person name="Wong A."/>
            <person name="Wong G.K."/>
            <person name="Wu C.I."/>
            <person name="Wu G."/>
            <person name="Yamamoto D."/>
            <person name="Yang H.P."/>
            <person name="Yang S.P."/>
            <person name="Yorke J.A."/>
            <person name="Yoshida K."/>
            <person name="Zdobnov E."/>
            <person name="Zhang P."/>
            <person name="Zhang Y."/>
            <person name="Zimin A.V."/>
            <person name="Baldwin J."/>
            <person name="Abdouelleil A."/>
            <person name="Abdulkadir J."/>
            <person name="Abebe A."/>
            <person name="Abera B."/>
            <person name="Abreu J."/>
            <person name="Acer S.C."/>
            <person name="Aftuck L."/>
            <person name="Alexander A."/>
            <person name="An P."/>
            <person name="Anderson E."/>
            <person name="Anderson S."/>
            <person name="Arachi H."/>
            <person name="Azer M."/>
            <person name="Bachantsang P."/>
            <person name="Barry A."/>
            <person name="Bayul T."/>
            <person name="Berlin A."/>
            <person name="Bessette D."/>
            <person name="Bloom T."/>
            <person name="Blye J."/>
            <person name="Boguslavskiy L."/>
            <person name="Bonnet C."/>
            <person name="Boukhgalter B."/>
            <person name="Bourzgui I."/>
            <person name="Brown A."/>
            <person name="Cahill P."/>
            <person name="Channer S."/>
            <person name="Cheshatsang Y."/>
            <person name="Chuda L."/>
            <person name="Citroen M."/>
            <person name="Collymore A."/>
            <person name="Cooke P."/>
            <person name="Costello M."/>
            <person name="D'Aco K."/>
            <person name="Daza R."/>
            <person name="De Haan G."/>
            <person name="DeGray S."/>
            <person name="DeMaso C."/>
            <person name="Dhargay N."/>
            <person name="Dooley K."/>
            <person name="Dooley E."/>
            <person name="Doricent M."/>
            <person name="Dorje P."/>
            <person name="Dorjee K."/>
            <person name="Dupes A."/>
            <person name="Elong R."/>
            <person name="Falk J."/>
            <person name="Farina A."/>
            <person name="Faro S."/>
            <person name="Ferguson D."/>
            <person name="Fisher S."/>
            <person name="Foley C.D."/>
            <person name="Franke A."/>
            <person name="Friedrich D."/>
            <person name="Gadbois L."/>
            <person name="Gearin G."/>
            <person name="Gearin C.R."/>
            <person name="Giannoukos G."/>
            <person name="Goode T."/>
            <person name="Graham J."/>
            <person name="Grandbois E."/>
            <person name="Grewal S."/>
            <person name="Gyaltsen K."/>
            <person name="Hafez N."/>
            <person name="Hagos B."/>
            <person name="Hall J."/>
            <person name="Henson C."/>
            <person name="Hollinger A."/>
            <person name="Honan T."/>
            <person name="Huard M.D."/>
            <person name="Hughes L."/>
            <person name="Hurhula B."/>
            <person name="Husby M.E."/>
            <person name="Kamat A."/>
            <person name="Kanga B."/>
            <person name="Kashin S."/>
            <person name="Khazanovich D."/>
            <person name="Kisner P."/>
            <person name="Lance K."/>
            <person name="Lara M."/>
            <person name="Lee W."/>
            <person name="Lennon N."/>
            <person name="Letendre F."/>
            <person name="LeVine R."/>
            <person name="Lipovsky A."/>
            <person name="Liu X."/>
            <person name="Liu J."/>
            <person name="Liu S."/>
            <person name="Lokyitsang T."/>
            <person name="Lokyitsang Y."/>
            <person name="Lubonja R."/>
            <person name="Lui A."/>
            <person name="MacDonald P."/>
            <person name="Magnisalis V."/>
            <person name="Maru K."/>
            <person name="Matthews C."/>
            <person name="McCusker W."/>
            <person name="McDonough S."/>
            <person name="Mehta T."/>
            <person name="Meldrim J."/>
            <person name="Meneus L."/>
            <person name="Mihai O."/>
            <person name="Mihalev A."/>
            <person name="Mihova T."/>
            <person name="Mittelman R."/>
            <person name="Mlenga V."/>
            <person name="Montmayeur A."/>
            <person name="Mulrain L."/>
            <person name="Navidi A."/>
            <person name="Naylor J."/>
            <person name="Negash T."/>
            <person name="Nguyen T."/>
            <person name="Nguyen N."/>
            <person name="Nicol R."/>
            <person name="Norbu C."/>
            <person name="Norbu N."/>
            <person name="Novod N."/>
            <person name="O'Neill B."/>
            <person name="Osman S."/>
            <person name="Markiewicz E."/>
            <person name="Oyono O.L."/>
            <person name="Patti C."/>
            <person name="Phunkhang P."/>
            <person name="Pierre F."/>
            <person name="Priest M."/>
            <person name="Raghuraman S."/>
            <person name="Rege F."/>
            <person name="Reyes R."/>
            <person name="Rise C."/>
            <person name="Rogov P."/>
            <person name="Ross K."/>
            <person name="Ryan E."/>
            <person name="Settipalli S."/>
            <person name="Shea T."/>
            <person name="Sherpa N."/>
            <person name="Shi L."/>
            <person name="Shih D."/>
            <person name="Sparrow T."/>
            <person name="Spaulding J."/>
            <person name="Stalker J."/>
            <person name="Stange-Thomann N."/>
            <person name="Stavropoulos S."/>
            <person name="Stone C."/>
            <person name="Strader C."/>
            <person name="Tesfaye S."/>
            <person name="Thomson T."/>
            <person name="Thoulutsang Y."/>
            <person name="Thoulutsang D."/>
            <person name="Topham K."/>
            <person name="Topping I."/>
            <person name="Tsamla T."/>
            <person name="Vassiliev H."/>
            <person name="Vo A."/>
            <person name="Wangchuk T."/>
            <person name="Wangdi T."/>
            <person name="Weiand M."/>
            <person name="Wilkinson J."/>
            <person name="Wilson A."/>
            <person name="Yadav S."/>
            <person name="Young G."/>
            <person name="Yu Q."/>
            <person name="Zembek L."/>
            <person name="Zhong D."/>
            <person name="Zimmer A."/>
            <person name="Zwirko Z."/>
            <person name="Jaffe D.B."/>
            <person name="Alvarez P."/>
            <person name="Brockman W."/>
            <person name="Butler J."/>
            <person name="Chin C."/>
            <person name="Gnerre S."/>
            <person name="Grabherr M."/>
            <person name="Kleber M."/>
            <person name="Mauceli E."/>
            <person name="MacCallum I."/>
        </authorList>
    </citation>
    <scope>NUCLEOTIDE SEQUENCE [LARGE SCALE GENOMIC DNA]</scope>
    <source>
        <strain evidence="8">Tucson 14024-0371.13</strain>
    </source>
</reference>
<dbReference type="PROSITE" id="PS50089">
    <property type="entry name" value="ZF_RING_2"/>
    <property type="match status" value="1"/>
</dbReference>
<dbReference type="InParanoid" id="A0A0P8YNU8"/>
<feature type="compositionally biased region" description="Polar residues" evidence="5">
    <location>
        <begin position="101"/>
        <end position="110"/>
    </location>
</feature>
<keyword evidence="8" id="KW-1185">Reference proteome</keyword>
<dbReference type="AlphaFoldDB" id="A0A0P8YNU8"/>